<feature type="domain" description="HTH tetR-type" evidence="3">
    <location>
        <begin position="9"/>
        <end position="69"/>
    </location>
</feature>
<dbReference type="InterPro" id="IPR009057">
    <property type="entry name" value="Homeodomain-like_sf"/>
</dbReference>
<keyword evidence="5" id="KW-1185">Reference proteome</keyword>
<dbReference type="SUPFAM" id="SSF46689">
    <property type="entry name" value="Homeodomain-like"/>
    <property type="match status" value="1"/>
</dbReference>
<dbReference type="Proteomes" id="UP000002217">
    <property type="component" value="Chromosome"/>
</dbReference>
<dbReference type="Gene3D" id="1.10.357.10">
    <property type="entry name" value="Tetracycline Repressor, domain 2"/>
    <property type="match status" value="1"/>
</dbReference>
<evidence type="ECO:0000259" key="3">
    <source>
        <dbReference type="PROSITE" id="PS50977"/>
    </source>
</evidence>
<dbReference type="InterPro" id="IPR001647">
    <property type="entry name" value="HTH_TetR"/>
</dbReference>
<dbReference type="Pfam" id="PF00440">
    <property type="entry name" value="TetR_N"/>
    <property type="match status" value="1"/>
</dbReference>
<dbReference type="RefSeq" id="WP_015756175.1">
    <property type="nucleotide sequence ID" value="NC_013216.1"/>
</dbReference>
<gene>
    <name evidence="4" type="ordered locus">Dtox_0536</name>
</gene>
<dbReference type="PROSITE" id="PS50977">
    <property type="entry name" value="HTH_TETR_2"/>
    <property type="match status" value="1"/>
</dbReference>
<dbReference type="OrthoDB" id="9780939at2"/>
<dbReference type="PANTHER" id="PTHR43479:SF11">
    <property type="entry name" value="ACREF_ENVCD OPERON REPRESSOR-RELATED"/>
    <property type="match status" value="1"/>
</dbReference>
<feature type="DNA-binding region" description="H-T-H motif" evidence="2">
    <location>
        <begin position="32"/>
        <end position="51"/>
    </location>
</feature>
<dbReference type="SUPFAM" id="SSF48498">
    <property type="entry name" value="Tetracyclin repressor-like, C-terminal domain"/>
    <property type="match status" value="1"/>
</dbReference>
<dbReference type="PROSITE" id="PS01081">
    <property type="entry name" value="HTH_TETR_1"/>
    <property type="match status" value="1"/>
</dbReference>
<dbReference type="PANTHER" id="PTHR43479">
    <property type="entry name" value="ACREF/ENVCD OPERON REPRESSOR-RELATED"/>
    <property type="match status" value="1"/>
</dbReference>
<evidence type="ECO:0000313" key="5">
    <source>
        <dbReference type="Proteomes" id="UP000002217"/>
    </source>
</evidence>
<protein>
    <submittedName>
        <fullName evidence="4">Transcriptional regulator, TetR family</fullName>
    </submittedName>
</protein>
<evidence type="ECO:0000313" key="4">
    <source>
        <dbReference type="EMBL" id="ACV61456.1"/>
    </source>
</evidence>
<dbReference type="KEGG" id="dae:Dtox_0536"/>
<organism evidence="4 5">
    <name type="scientific">Desulfofarcimen acetoxidans (strain ATCC 49208 / DSM 771 / KCTC 5769 / VKM B-1644 / 5575)</name>
    <name type="common">Desulfotomaculum acetoxidans</name>
    <dbReference type="NCBI Taxonomy" id="485916"/>
    <lineage>
        <taxon>Bacteria</taxon>
        <taxon>Bacillati</taxon>
        <taxon>Bacillota</taxon>
        <taxon>Clostridia</taxon>
        <taxon>Eubacteriales</taxon>
        <taxon>Peptococcaceae</taxon>
        <taxon>Desulfofarcimen</taxon>
    </lineage>
</organism>
<dbReference type="GO" id="GO:0003677">
    <property type="term" value="F:DNA binding"/>
    <property type="evidence" value="ECO:0007669"/>
    <property type="project" value="UniProtKB-UniRule"/>
</dbReference>
<name>C8W601_DESAS</name>
<keyword evidence="1 2" id="KW-0238">DNA-binding</keyword>
<dbReference type="PRINTS" id="PR00455">
    <property type="entry name" value="HTHTETR"/>
</dbReference>
<sequence>MEKFKNLSVEKQTIIIDATLLSFGTNGYKKTSVSDIAAAAGISKAMIFHYFGTKKTLYLYLIELCGNILMKEINEKFDANVTDFFGRIKLATDIKISVLKKHPSILSFLNSVYFETDDEVITEIKDFLAKGEVFRSKIVFDDMDASKFKDGIDPKLVMKMLVLLAEGYVCQSSSKAGFDFEPLHKEFNEYLDLLKKNFYKEEYL</sequence>
<dbReference type="EMBL" id="CP001720">
    <property type="protein sequence ID" value="ACV61456.1"/>
    <property type="molecule type" value="Genomic_DNA"/>
</dbReference>
<evidence type="ECO:0000256" key="1">
    <source>
        <dbReference type="ARBA" id="ARBA00023125"/>
    </source>
</evidence>
<dbReference type="InterPro" id="IPR036271">
    <property type="entry name" value="Tet_transcr_reg_TetR-rel_C_sf"/>
</dbReference>
<dbReference type="AlphaFoldDB" id="C8W601"/>
<dbReference type="STRING" id="485916.Dtox_0536"/>
<dbReference type="InterPro" id="IPR023772">
    <property type="entry name" value="DNA-bd_HTH_TetR-type_CS"/>
</dbReference>
<dbReference type="Gene3D" id="1.10.10.60">
    <property type="entry name" value="Homeodomain-like"/>
    <property type="match status" value="1"/>
</dbReference>
<dbReference type="InterPro" id="IPR050624">
    <property type="entry name" value="HTH-type_Tx_Regulator"/>
</dbReference>
<dbReference type="HOGENOM" id="CLU_069356_45_0_9"/>
<dbReference type="eggNOG" id="COG1309">
    <property type="taxonomic scope" value="Bacteria"/>
</dbReference>
<reference evidence="4 5" key="1">
    <citation type="journal article" date="2009" name="Stand. Genomic Sci.">
        <title>Complete genome sequence of Desulfotomaculum acetoxidans type strain (5575).</title>
        <authorList>
            <person name="Spring S."/>
            <person name="Lapidus A."/>
            <person name="Schroder M."/>
            <person name="Gleim D."/>
            <person name="Sims D."/>
            <person name="Meincke L."/>
            <person name="Glavina Del Rio T."/>
            <person name="Tice H."/>
            <person name="Copeland A."/>
            <person name="Cheng J.F."/>
            <person name="Lucas S."/>
            <person name="Chen F."/>
            <person name="Nolan M."/>
            <person name="Bruce D."/>
            <person name="Goodwin L."/>
            <person name="Pitluck S."/>
            <person name="Ivanova N."/>
            <person name="Mavromatis K."/>
            <person name="Mikhailova N."/>
            <person name="Pati A."/>
            <person name="Chen A."/>
            <person name="Palaniappan K."/>
            <person name="Land M."/>
            <person name="Hauser L."/>
            <person name="Chang Y.J."/>
            <person name="Jeffries C.D."/>
            <person name="Chain P."/>
            <person name="Saunders E."/>
            <person name="Brettin T."/>
            <person name="Detter J.C."/>
            <person name="Goker M."/>
            <person name="Bristow J."/>
            <person name="Eisen J.A."/>
            <person name="Markowitz V."/>
            <person name="Hugenholtz P."/>
            <person name="Kyrpides N.C."/>
            <person name="Klenk H.P."/>
            <person name="Han C."/>
        </authorList>
    </citation>
    <scope>NUCLEOTIDE SEQUENCE [LARGE SCALE GENOMIC DNA]</scope>
    <source>
        <strain evidence="5">ATCC 49208 / DSM 771 / VKM B-1644</strain>
    </source>
</reference>
<evidence type="ECO:0000256" key="2">
    <source>
        <dbReference type="PROSITE-ProRule" id="PRU00335"/>
    </source>
</evidence>
<accession>C8W601</accession>
<proteinExistence type="predicted"/>